<protein>
    <submittedName>
        <fullName evidence="2">LemA family protein</fullName>
    </submittedName>
</protein>
<dbReference type="InterPro" id="IPR023353">
    <property type="entry name" value="LemA-like_dom_sf"/>
</dbReference>
<keyword evidence="1" id="KW-0812">Transmembrane</keyword>
<name>A0A7X6DIL8_9BURK</name>
<dbReference type="AlphaFoldDB" id="A0A7X6DIL8"/>
<organism evidence="2 3">
    <name type="scientific">Ramlibacter lithotrophicus</name>
    <dbReference type="NCBI Taxonomy" id="2606681"/>
    <lineage>
        <taxon>Bacteria</taxon>
        <taxon>Pseudomonadati</taxon>
        <taxon>Pseudomonadota</taxon>
        <taxon>Betaproteobacteria</taxon>
        <taxon>Burkholderiales</taxon>
        <taxon>Comamonadaceae</taxon>
        <taxon>Ramlibacter</taxon>
    </lineage>
</organism>
<dbReference type="SUPFAM" id="SSF140478">
    <property type="entry name" value="LemA-like"/>
    <property type="match status" value="1"/>
</dbReference>
<accession>A0A7X6DIL8</accession>
<evidence type="ECO:0000313" key="2">
    <source>
        <dbReference type="EMBL" id="NKE67843.1"/>
    </source>
</evidence>
<keyword evidence="3" id="KW-1185">Reference proteome</keyword>
<dbReference type="Proteomes" id="UP000521868">
    <property type="component" value="Unassembled WGS sequence"/>
</dbReference>
<evidence type="ECO:0000313" key="3">
    <source>
        <dbReference type="Proteomes" id="UP000521868"/>
    </source>
</evidence>
<sequence>MSIRFRAVHSGPGSSREGRGLFLAVISNSILSWTLAAVLLFWAVGAYNRLVRLRAEAQTAFAGVEAEFTKQVELVSKHLPGAEFTQPAGLEAESTFWAGLQGAARQFAASLAAVRTRPLDARRMAALNAACDVLVVAWETAQRDEAHDLAGPRLPDSLLARRSQLASQTHAAIEQFNAAVVRYNEAIVQFPALLLAWLFGFEPGLPLAASLGDVAPAR</sequence>
<dbReference type="Gene3D" id="1.20.1440.20">
    <property type="entry name" value="LemA-like domain"/>
    <property type="match status" value="1"/>
</dbReference>
<reference evidence="2 3" key="1">
    <citation type="journal article" date="2020" name="Nature">
        <title>Bacterial chemolithoautotrophy via manganese oxidation.</title>
        <authorList>
            <person name="Yu H."/>
            <person name="Leadbetter J.R."/>
        </authorList>
    </citation>
    <scope>NUCLEOTIDE SEQUENCE [LARGE SCALE GENOMIC DNA]</scope>
    <source>
        <strain evidence="2 3">RBP-1</strain>
    </source>
</reference>
<proteinExistence type="predicted"/>
<comment type="caution">
    <text evidence="2">The sequence shown here is derived from an EMBL/GenBank/DDBJ whole genome shotgun (WGS) entry which is preliminary data.</text>
</comment>
<gene>
    <name evidence="2" type="ORF">RAMLITH_18635</name>
</gene>
<dbReference type="EMBL" id="VTOX01000007">
    <property type="protein sequence ID" value="NKE67843.1"/>
    <property type="molecule type" value="Genomic_DNA"/>
</dbReference>
<evidence type="ECO:0000256" key="1">
    <source>
        <dbReference type="SAM" id="Phobius"/>
    </source>
</evidence>
<keyword evidence="1" id="KW-1133">Transmembrane helix</keyword>
<feature type="transmembrane region" description="Helical" evidence="1">
    <location>
        <begin position="21"/>
        <end position="44"/>
    </location>
</feature>
<keyword evidence="1" id="KW-0472">Membrane</keyword>